<evidence type="ECO:0000256" key="1">
    <source>
        <dbReference type="ARBA" id="ARBA00023239"/>
    </source>
</evidence>
<dbReference type="PROSITE" id="PS00908">
    <property type="entry name" value="MR_MLE_1"/>
    <property type="match status" value="1"/>
</dbReference>
<proteinExistence type="predicted"/>
<evidence type="ECO:0000313" key="4">
    <source>
        <dbReference type="Proteomes" id="UP001302349"/>
    </source>
</evidence>
<evidence type="ECO:0000313" key="3">
    <source>
        <dbReference type="EMBL" id="WOK05701.1"/>
    </source>
</evidence>
<dbReference type="SMART" id="SM00922">
    <property type="entry name" value="MR_MLE"/>
    <property type="match status" value="1"/>
</dbReference>
<accession>A0ABZ0ILX2</accession>
<keyword evidence="1" id="KW-0456">Lyase</keyword>
<dbReference type="PANTHER" id="PTHR48080:SF2">
    <property type="entry name" value="D-GALACTONATE DEHYDRATASE"/>
    <property type="match status" value="1"/>
</dbReference>
<dbReference type="Proteomes" id="UP001302349">
    <property type="component" value="Chromosome"/>
</dbReference>
<dbReference type="InterPro" id="IPR006311">
    <property type="entry name" value="TAT_signal"/>
</dbReference>
<dbReference type="Gene3D" id="3.20.20.120">
    <property type="entry name" value="Enolase-like C-terminal domain"/>
    <property type="match status" value="1"/>
</dbReference>
<dbReference type="PANTHER" id="PTHR48080">
    <property type="entry name" value="D-GALACTONATE DEHYDRATASE-RELATED"/>
    <property type="match status" value="1"/>
</dbReference>
<dbReference type="Pfam" id="PF02746">
    <property type="entry name" value="MR_MLE_N"/>
    <property type="match status" value="1"/>
</dbReference>
<dbReference type="SFLD" id="SFLDS00001">
    <property type="entry name" value="Enolase"/>
    <property type="match status" value="1"/>
</dbReference>
<name>A0ABZ0ILX2_9BACT</name>
<dbReference type="SUPFAM" id="SSF54826">
    <property type="entry name" value="Enolase N-terminal domain-like"/>
    <property type="match status" value="1"/>
</dbReference>
<dbReference type="InterPro" id="IPR018110">
    <property type="entry name" value="Mandel_Rmase/mucon_lact_enz_CS"/>
</dbReference>
<dbReference type="RefSeq" id="WP_317488459.1">
    <property type="nucleotide sequence ID" value="NZ_CP136051.1"/>
</dbReference>
<keyword evidence="4" id="KW-1185">Reference proteome</keyword>
<dbReference type="InterPro" id="IPR029065">
    <property type="entry name" value="Enolase_C-like"/>
</dbReference>
<dbReference type="Pfam" id="PF13378">
    <property type="entry name" value="MR_MLE_C"/>
    <property type="match status" value="1"/>
</dbReference>
<feature type="domain" description="Mandelate racemase/muconate lactonizing enzyme C-terminal" evidence="2">
    <location>
        <begin position="157"/>
        <end position="263"/>
    </location>
</feature>
<reference evidence="3 4" key="1">
    <citation type="journal article" date="2023" name="Microbiol. Resour. Announc.">
        <title>Complete Genome Sequence of Imperialibacter roseus strain P4T.</title>
        <authorList>
            <person name="Tizabi D.R."/>
            <person name="Bachvaroff T."/>
            <person name="Hill R.T."/>
        </authorList>
    </citation>
    <scope>NUCLEOTIDE SEQUENCE [LARGE SCALE GENOMIC DNA]</scope>
    <source>
        <strain evidence="3 4">P4T</strain>
    </source>
</reference>
<dbReference type="InterPro" id="IPR029017">
    <property type="entry name" value="Enolase-like_N"/>
</dbReference>
<evidence type="ECO:0000259" key="2">
    <source>
        <dbReference type="SMART" id="SM00922"/>
    </source>
</evidence>
<dbReference type="PROSITE" id="PS51318">
    <property type="entry name" value="TAT"/>
    <property type="match status" value="1"/>
</dbReference>
<dbReference type="SUPFAM" id="SSF51604">
    <property type="entry name" value="Enolase C-terminal domain-like"/>
    <property type="match status" value="1"/>
</dbReference>
<gene>
    <name evidence="3" type="ORF">RT717_21735</name>
</gene>
<dbReference type="InterPro" id="IPR036849">
    <property type="entry name" value="Enolase-like_C_sf"/>
</dbReference>
<dbReference type="InterPro" id="IPR013342">
    <property type="entry name" value="Mandelate_racemase_C"/>
</dbReference>
<dbReference type="CDD" id="cd03316">
    <property type="entry name" value="MR_like"/>
    <property type="match status" value="1"/>
</dbReference>
<dbReference type="InterPro" id="IPR013341">
    <property type="entry name" value="Mandelate_racemase_N_dom"/>
</dbReference>
<sequence length="410" mass="45793">MTTRRDFVRKSLLTASGLAMGLPFLNAHTQSDLKITKIRHYRDPDYTKPAFAQMRDIVVVETNGGITGIGEGGSKEMIQNVAEMLIGEDPFRIEHLWQKVNRGYFYPSGRERLHAMGALDMALWDIKGKALNVPVYELLGGLTRDYIPCYSTGFPGQGTVKETAKACMEAGFYAFRTDGGVGSRDVFDVHKWLNNYRRHCEQIREGVGEDGQWCIDLHTRFDTAEAVTVCNMIEPLRPLFVEDLVRSENPGIYETLRAKVNVPIAVGEQFGDRWDINELVEDHLIDFSRVTLPNTGGITEFMKIAAICETHYVGLIPHFTGPISTAALVHALGASSGFVLTEILGNAATKTDYLNDDYLNFKNGKLYPTERPGLGVEFNPANVELINEITKGSEYNHPGFRRADGSFTNW</sequence>
<organism evidence="3 4">
    <name type="scientific">Imperialibacter roseus</name>
    <dbReference type="NCBI Taxonomy" id="1324217"/>
    <lineage>
        <taxon>Bacteria</taxon>
        <taxon>Pseudomonadati</taxon>
        <taxon>Bacteroidota</taxon>
        <taxon>Cytophagia</taxon>
        <taxon>Cytophagales</taxon>
        <taxon>Flammeovirgaceae</taxon>
        <taxon>Imperialibacter</taxon>
    </lineage>
</organism>
<dbReference type="InterPro" id="IPR034593">
    <property type="entry name" value="DgoD-like"/>
</dbReference>
<dbReference type="Gene3D" id="3.30.390.10">
    <property type="entry name" value="Enolase-like, N-terminal domain"/>
    <property type="match status" value="1"/>
</dbReference>
<protein>
    <submittedName>
        <fullName evidence="3">Mandelate racemase/muconate lactonizing enzyme family protein</fullName>
    </submittedName>
</protein>
<dbReference type="EMBL" id="CP136051">
    <property type="protein sequence ID" value="WOK05701.1"/>
    <property type="molecule type" value="Genomic_DNA"/>
</dbReference>